<dbReference type="PROSITE" id="PS00674">
    <property type="entry name" value="AAA"/>
    <property type="match status" value="1"/>
</dbReference>
<dbReference type="InterPro" id="IPR050747">
    <property type="entry name" value="Mitochondrial_chaperone_BCS1"/>
</dbReference>
<dbReference type="SUPFAM" id="SSF52540">
    <property type="entry name" value="P-loop containing nucleoside triphosphate hydrolases"/>
    <property type="match status" value="1"/>
</dbReference>
<evidence type="ECO:0000313" key="6">
    <source>
        <dbReference type="EMBL" id="KAF2864412.1"/>
    </source>
</evidence>
<protein>
    <submittedName>
        <fullName evidence="6">Uncharacterized protein</fullName>
    </submittedName>
</protein>
<accession>A0A6A7CB47</accession>
<dbReference type="Pfam" id="PF25426">
    <property type="entry name" value="AAA_lid_BCS1"/>
    <property type="match status" value="1"/>
</dbReference>
<feature type="domain" description="ATPase AAA-type core" evidence="4">
    <location>
        <begin position="8"/>
        <end position="54"/>
    </location>
</feature>
<keyword evidence="2 3" id="KW-0067">ATP-binding</keyword>
<dbReference type="EMBL" id="MU005957">
    <property type="protein sequence ID" value="KAF2864412.1"/>
    <property type="molecule type" value="Genomic_DNA"/>
</dbReference>
<dbReference type="Gene3D" id="3.40.50.300">
    <property type="entry name" value="P-loop containing nucleotide triphosphate hydrolases"/>
    <property type="match status" value="1"/>
</dbReference>
<dbReference type="OrthoDB" id="10251412at2759"/>
<dbReference type="PANTHER" id="PTHR23070">
    <property type="entry name" value="BCS1 AAA-TYPE ATPASE"/>
    <property type="match status" value="1"/>
</dbReference>
<dbReference type="Proteomes" id="UP000799421">
    <property type="component" value="Unassembled WGS sequence"/>
</dbReference>
<keyword evidence="7" id="KW-1185">Reference proteome</keyword>
<dbReference type="GO" id="GO:0016887">
    <property type="term" value="F:ATP hydrolysis activity"/>
    <property type="evidence" value="ECO:0007669"/>
    <property type="project" value="InterPro"/>
</dbReference>
<dbReference type="GO" id="GO:0005524">
    <property type="term" value="F:ATP binding"/>
    <property type="evidence" value="ECO:0007669"/>
    <property type="project" value="UniProtKB-KW"/>
</dbReference>
<dbReference type="AlphaFoldDB" id="A0A6A7CB47"/>
<dbReference type="InterPro" id="IPR057495">
    <property type="entry name" value="AAA_lid_BCS1"/>
</dbReference>
<gene>
    <name evidence="6" type="ORF">K470DRAFT_254068</name>
</gene>
<dbReference type="Pfam" id="PF00004">
    <property type="entry name" value="AAA"/>
    <property type="match status" value="1"/>
</dbReference>
<dbReference type="InterPro" id="IPR027417">
    <property type="entry name" value="P-loop_NTPase"/>
</dbReference>
<proteinExistence type="inferred from homology"/>
<evidence type="ECO:0000256" key="3">
    <source>
        <dbReference type="RuleBase" id="RU003651"/>
    </source>
</evidence>
<comment type="similarity">
    <text evidence="3">Belongs to the AAA ATPase family.</text>
</comment>
<keyword evidence="1 3" id="KW-0547">Nucleotide-binding</keyword>
<name>A0A6A7CB47_9PEZI</name>
<dbReference type="InterPro" id="IPR003960">
    <property type="entry name" value="ATPase_AAA_CS"/>
</dbReference>
<evidence type="ECO:0000256" key="2">
    <source>
        <dbReference type="ARBA" id="ARBA00022840"/>
    </source>
</evidence>
<sequence>MTAGRSHVSLSGLLNAIDGVASHEGRVLIMTTNYPDRLDTALTRPGRVDLTIKFTHANHDQIKNLFIGMYTHPLPKLSTAAKDTSPGGVDDVDVSVLAENFADIIPEESFTPAEIQSLLMMYKGEPVKAVEVAPGWVESKKKGGNKNKKR</sequence>
<evidence type="ECO:0000313" key="7">
    <source>
        <dbReference type="Proteomes" id="UP000799421"/>
    </source>
</evidence>
<evidence type="ECO:0000259" key="5">
    <source>
        <dbReference type="Pfam" id="PF25426"/>
    </source>
</evidence>
<reference evidence="6" key="1">
    <citation type="journal article" date="2020" name="Stud. Mycol.">
        <title>101 Dothideomycetes genomes: a test case for predicting lifestyles and emergence of pathogens.</title>
        <authorList>
            <person name="Haridas S."/>
            <person name="Albert R."/>
            <person name="Binder M."/>
            <person name="Bloem J."/>
            <person name="Labutti K."/>
            <person name="Salamov A."/>
            <person name="Andreopoulos B."/>
            <person name="Baker S."/>
            <person name="Barry K."/>
            <person name="Bills G."/>
            <person name="Bluhm B."/>
            <person name="Cannon C."/>
            <person name="Castanera R."/>
            <person name="Culley D."/>
            <person name="Daum C."/>
            <person name="Ezra D."/>
            <person name="Gonzalez J."/>
            <person name="Henrissat B."/>
            <person name="Kuo A."/>
            <person name="Liang C."/>
            <person name="Lipzen A."/>
            <person name="Lutzoni F."/>
            <person name="Magnuson J."/>
            <person name="Mondo S."/>
            <person name="Nolan M."/>
            <person name="Ohm R."/>
            <person name="Pangilinan J."/>
            <person name="Park H.-J."/>
            <person name="Ramirez L."/>
            <person name="Alfaro M."/>
            <person name="Sun H."/>
            <person name="Tritt A."/>
            <person name="Yoshinaga Y."/>
            <person name="Zwiers L.-H."/>
            <person name="Turgeon B."/>
            <person name="Goodwin S."/>
            <person name="Spatafora J."/>
            <person name="Crous P."/>
            <person name="Grigoriev I."/>
        </authorList>
    </citation>
    <scope>NUCLEOTIDE SEQUENCE</scope>
    <source>
        <strain evidence="6">CBS 480.64</strain>
    </source>
</reference>
<dbReference type="InterPro" id="IPR003959">
    <property type="entry name" value="ATPase_AAA_core"/>
</dbReference>
<evidence type="ECO:0000259" key="4">
    <source>
        <dbReference type="Pfam" id="PF00004"/>
    </source>
</evidence>
<organism evidence="6 7">
    <name type="scientific">Piedraia hortae CBS 480.64</name>
    <dbReference type="NCBI Taxonomy" id="1314780"/>
    <lineage>
        <taxon>Eukaryota</taxon>
        <taxon>Fungi</taxon>
        <taxon>Dikarya</taxon>
        <taxon>Ascomycota</taxon>
        <taxon>Pezizomycotina</taxon>
        <taxon>Dothideomycetes</taxon>
        <taxon>Dothideomycetidae</taxon>
        <taxon>Capnodiales</taxon>
        <taxon>Piedraiaceae</taxon>
        <taxon>Piedraia</taxon>
    </lineage>
</organism>
<feature type="domain" description="Mitochondrial chaperone BCS1-like ATPase lid" evidence="5">
    <location>
        <begin position="60"/>
        <end position="132"/>
    </location>
</feature>
<evidence type="ECO:0000256" key="1">
    <source>
        <dbReference type="ARBA" id="ARBA00022741"/>
    </source>
</evidence>